<feature type="non-terminal residue" evidence="2">
    <location>
        <position position="359"/>
    </location>
</feature>
<dbReference type="GO" id="GO:0048870">
    <property type="term" value="P:cell motility"/>
    <property type="evidence" value="ECO:0007669"/>
    <property type="project" value="TreeGrafter"/>
</dbReference>
<sequence length="359" mass="38576">LTSPETGPGGLDDDIGNAAIGDPNAAAAEDDAAAAIAAGLAAAGLDGGGAEDAGTCKFVHAWVLVLPGKREVAEAVFIEPSSGRKYPLADSPYRGIEMLWNHRNFWVCLQQPAPHSDSRADPREISYELNDPSKWEPVFEDRGLWFLAWTFPDDWEPTKPTIAAHTRHFLAPHTAAPPPPGSNPHPATVFAHAIWASFTYCYFRGARHIARAQLSVGAEDAVRWLERMVGEYGWQEQGPVFGAVRNWVEATRARLLPLFPAIGAAGAAEWAAGLPGGAGVERELAERRADCDQRFAPVYPYRVTGGFSANRVKVLFFSAPQFTVKSIAAPRDVSGTCGVPASYGQTKNCALGFLVLADL</sequence>
<comment type="caution">
    <text evidence="2">The sequence shown here is derived from an EMBL/GenBank/DDBJ whole genome shotgun (WGS) entry which is preliminary data.</text>
</comment>
<feature type="non-terminal residue" evidence="2">
    <location>
        <position position="1"/>
    </location>
</feature>
<dbReference type="PANTHER" id="PTHR35249:SF2">
    <property type="entry name" value="DYNEIN REGULATORY COMPLEX SUBUNIT 7"/>
    <property type="match status" value="1"/>
</dbReference>
<dbReference type="InterPro" id="IPR033551">
    <property type="entry name" value="DRC7/lobo"/>
</dbReference>
<dbReference type="InterPro" id="IPR056290">
    <property type="entry name" value="CEPT76/DRC7_peptidase-like_dom"/>
</dbReference>
<feature type="domain" description="CEP76/DRC7 peptidase-like" evidence="1">
    <location>
        <begin position="59"/>
        <end position="137"/>
    </location>
</feature>
<name>A0A2J7ZI04_9CHLO</name>
<dbReference type="PANTHER" id="PTHR35249">
    <property type="entry name" value="DYNEIN REGULATORY COMPLEX SUBUNIT 7"/>
    <property type="match status" value="1"/>
</dbReference>
<evidence type="ECO:0000313" key="2">
    <source>
        <dbReference type="EMBL" id="PNG99900.1"/>
    </source>
</evidence>
<reference evidence="2 3" key="1">
    <citation type="journal article" date="2017" name="Mol. Biol. Evol.">
        <title>The 4-celled Tetrabaena socialis nuclear genome reveals the essential components for genetic control of cell number at the origin of multicellularity in the volvocine lineage.</title>
        <authorList>
            <person name="Featherston J."/>
            <person name="Arakaki Y."/>
            <person name="Hanschen E.R."/>
            <person name="Ferris P.J."/>
            <person name="Michod R.E."/>
            <person name="Olson B.J.S.C."/>
            <person name="Nozaki H."/>
            <person name="Durand P.M."/>
        </authorList>
    </citation>
    <scope>NUCLEOTIDE SEQUENCE [LARGE SCALE GENOMIC DNA]</scope>
    <source>
        <strain evidence="2 3">NIES-571</strain>
    </source>
</reference>
<dbReference type="GO" id="GO:0031514">
    <property type="term" value="C:motile cilium"/>
    <property type="evidence" value="ECO:0007669"/>
    <property type="project" value="TreeGrafter"/>
</dbReference>
<evidence type="ECO:0000259" key="1">
    <source>
        <dbReference type="Pfam" id="PF24656"/>
    </source>
</evidence>
<protein>
    <submittedName>
        <fullName evidence="2">Coiled-coil domain-containing protein lobo</fullName>
    </submittedName>
</protein>
<keyword evidence="3" id="KW-1185">Reference proteome</keyword>
<accession>A0A2J7ZI04</accession>
<dbReference type="AlphaFoldDB" id="A0A2J7ZI04"/>
<dbReference type="EMBL" id="PGGS01001965">
    <property type="protein sequence ID" value="PNG99900.1"/>
    <property type="molecule type" value="Genomic_DNA"/>
</dbReference>
<dbReference type="Proteomes" id="UP000236333">
    <property type="component" value="Unassembled WGS sequence"/>
</dbReference>
<evidence type="ECO:0000313" key="3">
    <source>
        <dbReference type="Proteomes" id="UP000236333"/>
    </source>
</evidence>
<proteinExistence type="predicted"/>
<organism evidence="2 3">
    <name type="scientific">Tetrabaena socialis</name>
    <dbReference type="NCBI Taxonomy" id="47790"/>
    <lineage>
        <taxon>Eukaryota</taxon>
        <taxon>Viridiplantae</taxon>
        <taxon>Chlorophyta</taxon>
        <taxon>core chlorophytes</taxon>
        <taxon>Chlorophyceae</taxon>
        <taxon>CS clade</taxon>
        <taxon>Chlamydomonadales</taxon>
        <taxon>Tetrabaenaceae</taxon>
        <taxon>Tetrabaena</taxon>
    </lineage>
</organism>
<dbReference type="Pfam" id="PF24656">
    <property type="entry name" value="CEPT76_peptidase"/>
    <property type="match status" value="1"/>
</dbReference>
<gene>
    <name evidence="2" type="ORF">TSOC_014308</name>
</gene>
<dbReference type="OrthoDB" id="544821at2759"/>